<protein>
    <submittedName>
        <fullName evidence="1">Uncharacterized protein</fullName>
    </submittedName>
</protein>
<accession>A0A644W6F7</accession>
<comment type="caution">
    <text evidence="1">The sequence shown here is derived from an EMBL/GenBank/DDBJ whole genome shotgun (WGS) entry which is preliminary data.</text>
</comment>
<sequence length="130" mass="15260">MGNGVSIQCKKCDYSTTLFEGLGSRTQDFEVFRRELTKKENEIIDFIINNNNINKIFHYNVYTKCEKCGNLSTVPYVEINYDNNKVFKLDYECKLCKGKCNLISEEEVINSKCPICNYEHLQSVRNIFWD</sequence>
<gene>
    <name evidence="1" type="ORF">SDC9_45572</name>
</gene>
<organism evidence="1">
    <name type="scientific">bioreactor metagenome</name>
    <dbReference type="NCBI Taxonomy" id="1076179"/>
    <lineage>
        <taxon>unclassified sequences</taxon>
        <taxon>metagenomes</taxon>
        <taxon>ecological metagenomes</taxon>
    </lineage>
</organism>
<name>A0A644W6F7_9ZZZZ</name>
<evidence type="ECO:0000313" key="1">
    <source>
        <dbReference type="EMBL" id="MPL99355.1"/>
    </source>
</evidence>
<dbReference type="AlphaFoldDB" id="A0A644W6F7"/>
<reference evidence="1" key="1">
    <citation type="submission" date="2019-08" db="EMBL/GenBank/DDBJ databases">
        <authorList>
            <person name="Kucharzyk K."/>
            <person name="Murdoch R.W."/>
            <person name="Higgins S."/>
            <person name="Loffler F."/>
        </authorList>
    </citation>
    <scope>NUCLEOTIDE SEQUENCE</scope>
</reference>
<dbReference type="EMBL" id="VSSQ01000661">
    <property type="protein sequence ID" value="MPL99355.1"/>
    <property type="molecule type" value="Genomic_DNA"/>
</dbReference>
<proteinExistence type="predicted"/>